<keyword evidence="3" id="KW-0540">Nuclease</keyword>
<keyword evidence="4" id="KW-1185">Reference proteome</keyword>
<proteinExistence type="predicted"/>
<dbReference type="Pfam" id="PF03372">
    <property type="entry name" value="Exo_endo_phos"/>
    <property type="match status" value="1"/>
</dbReference>
<evidence type="ECO:0000259" key="2">
    <source>
        <dbReference type="Pfam" id="PF03372"/>
    </source>
</evidence>
<evidence type="ECO:0000313" key="3">
    <source>
        <dbReference type="EMBL" id="TXE06889.1"/>
    </source>
</evidence>
<feature type="transmembrane region" description="Helical" evidence="1">
    <location>
        <begin position="61"/>
        <end position="79"/>
    </location>
</feature>
<keyword evidence="3" id="KW-0269">Exonuclease</keyword>
<comment type="caution">
    <text evidence="3">The sequence shown here is derived from an EMBL/GenBank/DDBJ whole genome shotgun (WGS) entry which is preliminary data.</text>
</comment>
<keyword evidence="3" id="KW-0255">Endonuclease</keyword>
<keyword evidence="1" id="KW-0812">Transmembrane</keyword>
<protein>
    <submittedName>
        <fullName evidence="3">Endonuclease/exonuclease/phosphatase family protein</fullName>
    </submittedName>
</protein>
<dbReference type="Proteomes" id="UP000321734">
    <property type="component" value="Unassembled WGS sequence"/>
</dbReference>
<keyword evidence="3" id="KW-0378">Hydrolase</keyword>
<dbReference type="OrthoDB" id="1434565at2"/>
<feature type="transmembrane region" description="Helical" evidence="1">
    <location>
        <begin position="35"/>
        <end position="55"/>
    </location>
</feature>
<dbReference type="InterPro" id="IPR005135">
    <property type="entry name" value="Endo/exonuclease/phosphatase"/>
</dbReference>
<organism evidence="3 4">
    <name type="scientific">Gelidibacter salicanalis</name>
    <dbReference type="NCBI Taxonomy" id="291193"/>
    <lineage>
        <taxon>Bacteria</taxon>
        <taxon>Pseudomonadati</taxon>
        <taxon>Bacteroidota</taxon>
        <taxon>Flavobacteriia</taxon>
        <taxon>Flavobacteriales</taxon>
        <taxon>Flavobacteriaceae</taxon>
        <taxon>Gelidibacter</taxon>
    </lineage>
</organism>
<feature type="domain" description="Endonuclease/exonuclease/phosphatase" evidence="2">
    <location>
        <begin position="105"/>
        <end position="292"/>
    </location>
</feature>
<dbReference type="InterPro" id="IPR036691">
    <property type="entry name" value="Endo/exonu/phosph_ase_sf"/>
</dbReference>
<dbReference type="EMBL" id="VORX01000006">
    <property type="protein sequence ID" value="TXE06889.1"/>
    <property type="molecule type" value="Genomic_DNA"/>
</dbReference>
<keyword evidence="1" id="KW-1133">Transmembrane helix</keyword>
<dbReference type="RefSeq" id="WP_146893761.1">
    <property type="nucleotide sequence ID" value="NZ_VORX01000006.1"/>
</dbReference>
<feature type="transmembrane region" description="Helical" evidence="1">
    <location>
        <begin position="6"/>
        <end position="26"/>
    </location>
</feature>
<dbReference type="GO" id="GO:0004527">
    <property type="term" value="F:exonuclease activity"/>
    <property type="evidence" value="ECO:0007669"/>
    <property type="project" value="UniProtKB-KW"/>
</dbReference>
<name>A0A5C7AG77_9FLAO</name>
<accession>A0A5C7AG77</accession>
<reference evidence="3 4" key="1">
    <citation type="submission" date="2019-08" db="EMBL/GenBank/DDBJ databases">
        <title>Genome sequence of Gelidibacter salicanalis IC162T.</title>
        <authorList>
            <person name="Bowman J.P."/>
        </authorList>
    </citation>
    <scope>NUCLEOTIDE SEQUENCE [LARGE SCALE GENOMIC DNA]</scope>
    <source>
        <strain evidence="3 4">IC162</strain>
    </source>
</reference>
<evidence type="ECO:0000313" key="4">
    <source>
        <dbReference type="Proteomes" id="UP000321734"/>
    </source>
</evidence>
<dbReference type="AlphaFoldDB" id="A0A5C7AG77"/>
<sequence length="301" mass="34459">MKTSKLILKACALVAYAFLLMMHLVLKDHFQSLQVFFYAVPLPFLIFFGIIVTLLCYRWKLLFIALIGITLSISVYWFYTAYNFKSDGDIPNETTVVLFWNAADAWEFPVEVLMAHIKSAQPDIIGLVETEYASEDDLQLLSKTFPSYEFKILEGFMMVGVKGNITAVNYQSKEASYKINFVEANLNGNTRTFLITDIYQSPTMNKEKAIGAALQFALQNNAEIIMGDFNTPQKSVHFKRFTPHYESLRNYGQGFTATWPFGIPLLELDQIFTNNMFTPVLLQKFYQPESDHALLVGYLKE</sequence>
<dbReference type="SUPFAM" id="SSF56219">
    <property type="entry name" value="DNase I-like"/>
    <property type="match status" value="1"/>
</dbReference>
<evidence type="ECO:0000256" key="1">
    <source>
        <dbReference type="SAM" id="Phobius"/>
    </source>
</evidence>
<keyword evidence="1" id="KW-0472">Membrane</keyword>
<dbReference type="GO" id="GO:0004519">
    <property type="term" value="F:endonuclease activity"/>
    <property type="evidence" value="ECO:0007669"/>
    <property type="project" value="UniProtKB-KW"/>
</dbReference>
<dbReference type="Gene3D" id="3.60.10.10">
    <property type="entry name" value="Endonuclease/exonuclease/phosphatase"/>
    <property type="match status" value="1"/>
</dbReference>
<gene>
    <name evidence="3" type="ORF">ES711_13155</name>
</gene>